<sequence>MLLPSWRAFGQDRHDSAKMRRRGRFVGKGRKEAGRQDSSISIIRRLQKEGCMRRVPFRPPRHTGGGSGEINNGHTWQWQPQRPHVIRINSSQIRPLPLLALPTIDHPLPHSHAASHNCLTSVGVVAGRYWLRGTSRMDF</sequence>
<reference evidence="2" key="1">
    <citation type="submission" date="2021-09" db="EMBL/GenBank/DDBJ databases">
        <authorList>
            <consortium name="Pathogen Informatics"/>
        </authorList>
    </citation>
    <scope>NUCLEOTIDE SEQUENCE</scope>
</reference>
<evidence type="ECO:0000313" key="3">
    <source>
        <dbReference type="Proteomes" id="UP000746747"/>
    </source>
</evidence>
<name>A0A8J2M435_9BILA</name>
<feature type="region of interest" description="Disordered" evidence="1">
    <location>
        <begin position="54"/>
        <end position="75"/>
    </location>
</feature>
<dbReference type="Proteomes" id="UP000746747">
    <property type="component" value="Unassembled WGS sequence"/>
</dbReference>
<accession>A0A8J2M435</accession>
<evidence type="ECO:0000256" key="1">
    <source>
        <dbReference type="SAM" id="MobiDB-lite"/>
    </source>
</evidence>
<dbReference type="EMBL" id="CAKAEH010001738">
    <property type="protein sequence ID" value="CAG9539036.1"/>
    <property type="molecule type" value="Genomic_DNA"/>
</dbReference>
<organism evidence="2 3">
    <name type="scientific">Cercopithifilaria johnstoni</name>
    <dbReference type="NCBI Taxonomy" id="2874296"/>
    <lineage>
        <taxon>Eukaryota</taxon>
        <taxon>Metazoa</taxon>
        <taxon>Ecdysozoa</taxon>
        <taxon>Nematoda</taxon>
        <taxon>Chromadorea</taxon>
        <taxon>Rhabditida</taxon>
        <taxon>Spirurina</taxon>
        <taxon>Spiruromorpha</taxon>
        <taxon>Filarioidea</taxon>
        <taxon>Onchocercidae</taxon>
        <taxon>Cercopithifilaria</taxon>
    </lineage>
</organism>
<gene>
    <name evidence="2" type="ORF">CJOHNSTONI_LOCUS8679</name>
</gene>
<proteinExistence type="predicted"/>
<keyword evidence="3" id="KW-1185">Reference proteome</keyword>
<comment type="caution">
    <text evidence="2">The sequence shown here is derived from an EMBL/GenBank/DDBJ whole genome shotgun (WGS) entry which is preliminary data.</text>
</comment>
<protein>
    <submittedName>
        <fullName evidence="2">Uncharacterized protein</fullName>
    </submittedName>
</protein>
<dbReference type="AlphaFoldDB" id="A0A8J2M435"/>
<evidence type="ECO:0000313" key="2">
    <source>
        <dbReference type="EMBL" id="CAG9539036.1"/>
    </source>
</evidence>